<evidence type="ECO:0000256" key="2">
    <source>
        <dbReference type="ARBA" id="ARBA00022723"/>
    </source>
</evidence>
<evidence type="ECO:0000256" key="3">
    <source>
        <dbReference type="ARBA" id="ARBA00022896"/>
    </source>
</evidence>
<dbReference type="PANTHER" id="PTHR47991">
    <property type="entry name" value="OXOGLUTARATE/IRON-DEPENDENT DIOXYGENASE"/>
    <property type="match status" value="1"/>
</dbReference>
<evidence type="ECO:0000256" key="1">
    <source>
        <dbReference type="ARBA" id="ARBA00008056"/>
    </source>
</evidence>
<dbReference type="GO" id="GO:0016491">
    <property type="term" value="F:oxidoreductase activity"/>
    <property type="evidence" value="ECO:0007669"/>
    <property type="project" value="UniProtKB-KW"/>
</dbReference>
<reference evidence="7" key="1">
    <citation type="submission" date="2020-03" db="EMBL/GenBank/DDBJ databases">
        <authorList>
            <person name="Zhang R."/>
        </authorList>
    </citation>
    <scope>NUCLEOTIDE SEQUENCE</scope>
</reference>
<dbReference type="InterPro" id="IPR005123">
    <property type="entry name" value="Oxoglu/Fe-dep_dioxygenase_dom"/>
</dbReference>
<accession>A0A6M2EPZ7</accession>
<dbReference type="Pfam" id="PF14226">
    <property type="entry name" value="DIOX_N"/>
    <property type="match status" value="1"/>
</dbReference>
<feature type="domain" description="Fe2OG dioxygenase" evidence="6">
    <location>
        <begin position="205"/>
        <end position="306"/>
    </location>
</feature>
<evidence type="ECO:0000259" key="6">
    <source>
        <dbReference type="PROSITE" id="PS51471"/>
    </source>
</evidence>
<dbReference type="AlphaFoldDB" id="A0A6M2EPZ7"/>
<sequence length="353" mass="40339">MADNLFPTKIESKSKSVQELVMNNEEPPGNYFYEDGVNGVLDSSLPVLEMPVIDISRLTSPSTSREEVEKLHSALISCGCFMSINHGITGVFLDQVRSVTAQFFAFPMEEKLKCSRAVDSREGYGNDMILSEDQILDWTDRLYLIVSPEDQRQFKFWPEKPEIFREILQEYTTKLKVIVEVVLKAMARSLNLEDNCFLDKYGERALMQARFNFFPPCPRPDRSLGLKPHADGSAITIVLQDKEVEGLQFLKDDQWFRVPIQLPHALLINVGDQSEVMSNGFFKSPVHRVVTNSERERTSVAVFCSPDPDNDIEPVDGAVSETRPRLYKKVQDYGSKYFQYYQEGKRPIEAVKI</sequence>
<dbReference type="InterPro" id="IPR044861">
    <property type="entry name" value="IPNS-like_FE2OG_OXY"/>
</dbReference>
<keyword evidence="3" id="KW-0847">Vitamin C</keyword>
<protein>
    <recommendedName>
        <fullName evidence="6">Fe2OG dioxygenase domain-containing protein</fullName>
    </recommendedName>
</protein>
<dbReference type="GO" id="GO:0046872">
    <property type="term" value="F:metal ion binding"/>
    <property type="evidence" value="ECO:0007669"/>
    <property type="project" value="UniProtKB-KW"/>
</dbReference>
<dbReference type="SUPFAM" id="SSF51197">
    <property type="entry name" value="Clavaminate synthase-like"/>
    <property type="match status" value="1"/>
</dbReference>
<dbReference type="EMBL" id="GILB01007057">
    <property type="protein sequence ID" value="NUU87390.1"/>
    <property type="molecule type" value="Transcribed_RNA"/>
</dbReference>
<dbReference type="InterPro" id="IPR027443">
    <property type="entry name" value="IPNS-like_sf"/>
</dbReference>
<dbReference type="InterPro" id="IPR026992">
    <property type="entry name" value="DIOX_N"/>
</dbReference>
<name>A0A6M2EPZ7_9ROSI</name>
<dbReference type="Pfam" id="PF03171">
    <property type="entry name" value="2OG-FeII_Oxy"/>
    <property type="match status" value="1"/>
</dbReference>
<keyword evidence="2 5" id="KW-0479">Metal-binding</keyword>
<dbReference type="GO" id="GO:0031418">
    <property type="term" value="F:L-ascorbic acid binding"/>
    <property type="evidence" value="ECO:0007669"/>
    <property type="project" value="UniProtKB-KW"/>
</dbReference>
<organism evidence="7">
    <name type="scientific">Populus davidiana</name>
    <dbReference type="NCBI Taxonomy" id="266767"/>
    <lineage>
        <taxon>Eukaryota</taxon>
        <taxon>Viridiplantae</taxon>
        <taxon>Streptophyta</taxon>
        <taxon>Embryophyta</taxon>
        <taxon>Tracheophyta</taxon>
        <taxon>Spermatophyta</taxon>
        <taxon>Magnoliopsida</taxon>
        <taxon>eudicotyledons</taxon>
        <taxon>Gunneridae</taxon>
        <taxon>Pentapetalae</taxon>
        <taxon>rosids</taxon>
        <taxon>fabids</taxon>
        <taxon>Malpighiales</taxon>
        <taxon>Salicaceae</taxon>
        <taxon>Saliceae</taxon>
        <taxon>Populus</taxon>
    </lineage>
</organism>
<evidence type="ECO:0000313" key="7">
    <source>
        <dbReference type="EMBL" id="NUU87390.1"/>
    </source>
</evidence>
<keyword evidence="4 5" id="KW-0408">Iron</keyword>
<evidence type="ECO:0000256" key="4">
    <source>
        <dbReference type="ARBA" id="ARBA00023004"/>
    </source>
</evidence>
<proteinExistence type="inferred from homology"/>
<keyword evidence="5" id="KW-0560">Oxidoreductase</keyword>
<evidence type="ECO:0000256" key="5">
    <source>
        <dbReference type="RuleBase" id="RU003682"/>
    </source>
</evidence>
<comment type="similarity">
    <text evidence="1 5">Belongs to the iron/ascorbate-dependent oxidoreductase family.</text>
</comment>
<dbReference type="PROSITE" id="PS51471">
    <property type="entry name" value="FE2OG_OXY"/>
    <property type="match status" value="1"/>
</dbReference>
<dbReference type="InterPro" id="IPR050295">
    <property type="entry name" value="Plant_2OG-oxidoreductases"/>
</dbReference>
<dbReference type="Gene3D" id="2.60.120.330">
    <property type="entry name" value="B-lactam Antibiotic, Isopenicillin N Synthase, Chain"/>
    <property type="match status" value="1"/>
</dbReference>
<dbReference type="FunFam" id="2.60.120.330:FF:000018">
    <property type="entry name" value="2-oxoglutarate (2OG) and Fe(II)-dependent oxygenase superfamily protein"/>
    <property type="match status" value="1"/>
</dbReference>